<accession>A0AAV4RD59</accession>
<dbReference type="AlphaFoldDB" id="A0AAV4RD59"/>
<keyword evidence="2" id="KW-0812">Transmembrane</keyword>
<evidence type="ECO:0000256" key="1">
    <source>
        <dbReference type="SAM" id="MobiDB-lite"/>
    </source>
</evidence>
<evidence type="ECO:0000313" key="3">
    <source>
        <dbReference type="EMBL" id="GIY19635.1"/>
    </source>
</evidence>
<name>A0AAV4RD59_9ARAC</name>
<evidence type="ECO:0000256" key="2">
    <source>
        <dbReference type="SAM" id="Phobius"/>
    </source>
</evidence>
<feature type="transmembrane region" description="Helical" evidence="2">
    <location>
        <begin position="84"/>
        <end position="102"/>
    </location>
</feature>
<sequence length="147" mass="16321">MRSRDMAPFHAHTPDFSEDFAALPNVAPSAKVSAWKFNRCVLPIDTGGFFIPPGSTHLPERDHEGEEHKTRSDRSSYVTGTVDYGRAISFLLMIELVGVVLFPSPLIRALKRVVFSVTRRPAKRGTFLPGEEKEAQFPGSLHAPRCS</sequence>
<proteinExistence type="predicted"/>
<dbReference type="EMBL" id="BPLQ01006056">
    <property type="protein sequence ID" value="GIY19635.1"/>
    <property type="molecule type" value="Genomic_DNA"/>
</dbReference>
<comment type="caution">
    <text evidence="3">The sequence shown here is derived from an EMBL/GenBank/DDBJ whole genome shotgun (WGS) entry which is preliminary data.</text>
</comment>
<feature type="region of interest" description="Disordered" evidence="1">
    <location>
        <begin position="54"/>
        <end position="74"/>
    </location>
</feature>
<keyword evidence="2" id="KW-0472">Membrane</keyword>
<feature type="compositionally biased region" description="Basic and acidic residues" evidence="1">
    <location>
        <begin position="58"/>
        <end position="74"/>
    </location>
</feature>
<reference evidence="3 4" key="1">
    <citation type="submission" date="2021-06" db="EMBL/GenBank/DDBJ databases">
        <title>Caerostris darwini draft genome.</title>
        <authorList>
            <person name="Kono N."/>
            <person name="Arakawa K."/>
        </authorList>
    </citation>
    <scope>NUCLEOTIDE SEQUENCE [LARGE SCALE GENOMIC DNA]</scope>
</reference>
<organism evidence="3 4">
    <name type="scientific">Caerostris darwini</name>
    <dbReference type="NCBI Taxonomy" id="1538125"/>
    <lineage>
        <taxon>Eukaryota</taxon>
        <taxon>Metazoa</taxon>
        <taxon>Ecdysozoa</taxon>
        <taxon>Arthropoda</taxon>
        <taxon>Chelicerata</taxon>
        <taxon>Arachnida</taxon>
        <taxon>Araneae</taxon>
        <taxon>Araneomorphae</taxon>
        <taxon>Entelegynae</taxon>
        <taxon>Araneoidea</taxon>
        <taxon>Araneidae</taxon>
        <taxon>Caerostris</taxon>
    </lineage>
</organism>
<keyword evidence="2" id="KW-1133">Transmembrane helix</keyword>
<gene>
    <name evidence="3" type="ORF">CDAR_274281</name>
</gene>
<keyword evidence="4" id="KW-1185">Reference proteome</keyword>
<protein>
    <submittedName>
        <fullName evidence="3">Uncharacterized protein</fullName>
    </submittedName>
</protein>
<evidence type="ECO:0000313" key="4">
    <source>
        <dbReference type="Proteomes" id="UP001054837"/>
    </source>
</evidence>
<dbReference type="Proteomes" id="UP001054837">
    <property type="component" value="Unassembled WGS sequence"/>
</dbReference>